<protein>
    <submittedName>
        <fullName evidence="2">Tail fiber protein</fullName>
    </submittedName>
</protein>
<reference evidence="2 3" key="1">
    <citation type="submission" date="2020-09" db="EMBL/GenBank/DDBJ databases">
        <title>Genome sequences of type strains of Chitinophaga qingshengii and Chitinophaga varians.</title>
        <authorList>
            <person name="Kittiwongwattana C."/>
        </authorList>
    </citation>
    <scope>NUCLEOTIDE SEQUENCE [LARGE SCALE GENOMIC DNA]</scope>
    <source>
        <strain evidence="2 3">JCM 30026</strain>
    </source>
</reference>
<dbReference type="Gene3D" id="3.90.1340.10">
    <property type="entry name" value="Phage tail collar domain"/>
    <property type="match status" value="1"/>
</dbReference>
<dbReference type="Pfam" id="PF07484">
    <property type="entry name" value="Collar"/>
    <property type="match status" value="1"/>
</dbReference>
<accession>A0ABR7TVN1</accession>
<dbReference type="InterPro" id="IPR037053">
    <property type="entry name" value="Phage_tail_collar_dom_sf"/>
</dbReference>
<gene>
    <name evidence="2" type="ORF">ICL07_21805</name>
</gene>
<feature type="domain" description="Phage tail collar" evidence="1">
    <location>
        <begin position="7"/>
        <end position="62"/>
    </location>
</feature>
<dbReference type="InterPro" id="IPR011083">
    <property type="entry name" value="Phage_tail_collar_dom"/>
</dbReference>
<evidence type="ECO:0000259" key="1">
    <source>
        <dbReference type="Pfam" id="PF07484"/>
    </source>
</evidence>
<evidence type="ECO:0000313" key="2">
    <source>
        <dbReference type="EMBL" id="MBC9933039.1"/>
    </source>
</evidence>
<dbReference type="Proteomes" id="UP000659124">
    <property type="component" value="Unassembled WGS sequence"/>
</dbReference>
<dbReference type="EMBL" id="JACVFC010000003">
    <property type="protein sequence ID" value="MBC9933039.1"/>
    <property type="molecule type" value="Genomic_DNA"/>
</dbReference>
<proteinExistence type="predicted"/>
<dbReference type="RefSeq" id="WP_188090165.1">
    <property type="nucleotide sequence ID" value="NZ_JACVFC010000003.1"/>
</dbReference>
<comment type="caution">
    <text evidence="2">The sequence shown here is derived from an EMBL/GenBank/DDBJ whole genome shotgun (WGS) entry which is preliminary data.</text>
</comment>
<dbReference type="SUPFAM" id="SSF88874">
    <property type="entry name" value="Receptor-binding domain of short tail fibre protein gp12"/>
    <property type="match status" value="1"/>
</dbReference>
<keyword evidence="3" id="KW-1185">Reference proteome</keyword>
<evidence type="ECO:0000313" key="3">
    <source>
        <dbReference type="Proteomes" id="UP000659124"/>
    </source>
</evidence>
<name>A0ABR7TVN1_9BACT</name>
<organism evidence="2 3">
    <name type="scientific">Chitinophaga qingshengii</name>
    <dbReference type="NCBI Taxonomy" id="1569794"/>
    <lineage>
        <taxon>Bacteria</taxon>
        <taxon>Pseudomonadati</taxon>
        <taxon>Bacteroidota</taxon>
        <taxon>Chitinophagia</taxon>
        <taxon>Chitinophagales</taxon>
        <taxon>Chitinophagaceae</taxon>
        <taxon>Chitinophaga</taxon>
    </lineage>
</organism>
<sequence length="197" mass="20141">MDPILAMVFAFGGNFAPVGYALCNGALMAISQNQALFALLGTTYGGNGQVTFGLPNLQGRSIIGTGQSTASGVNYFVGNMGGVENVTLTSANLPIHTHRIDLTKLQVSIPASNAAGTSSTPGPTMVPAALPTIGAGPNSLPIKGYSDATPNTTLLPFKGNGELISDPAGSNMPIPIQSPFLAMTYIIATQGIYPSRQ</sequence>